<dbReference type="KEGG" id="sus:Acid_4553"/>
<comment type="catalytic activity">
    <reaction evidence="7">
        <text>alpha-D-mannose 1-phosphate + GTP + H(+) = GDP-alpha-D-mannose + diphosphate</text>
        <dbReference type="Rhea" id="RHEA:15229"/>
        <dbReference type="ChEBI" id="CHEBI:15378"/>
        <dbReference type="ChEBI" id="CHEBI:33019"/>
        <dbReference type="ChEBI" id="CHEBI:37565"/>
        <dbReference type="ChEBI" id="CHEBI:57527"/>
        <dbReference type="ChEBI" id="CHEBI:58409"/>
        <dbReference type="EC" id="2.7.7.13"/>
    </reaction>
</comment>
<dbReference type="FunFam" id="3.90.550.10:FF:000046">
    <property type="entry name" value="Mannose-1-phosphate guanylyltransferase (GDP)"/>
    <property type="match status" value="1"/>
</dbReference>
<dbReference type="Gene3D" id="3.90.550.10">
    <property type="entry name" value="Spore Coat Polysaccharide Biosynthesis Protein SpsA, Chain A"/>
    <property type="match status" value="1"/>
</dbReference>
<dbReference type="eggNOG" id="COG0836">
    <property type="taxonomic scope" value="Bacteria"/>
</dbReference>
<evidence type="ECO:0000256" key="5">
    <source>
        <dbReference type="ARBA" id="ARBA00022741"/>
    </source>
</evidence>
<evidence type="ECO:0000313" key="10">
    <source>
        <dbReference type="EMBL" id="ABJ85512.1"/>
    </source>
</evidence>
<protein>
    <recommendedName>
        <fullName evidence="2">mannose-1-phosphate guanylyltransferase</fullName>
        <ecNumber evidence="2">2.7.7.13</ecNumber>
    </recommendedName>
</protein>
<evidence type="ECO:0000256" key="4">
    <source>
        <dbReference type="ARBA" id="ARBA00022695"/>
    </source>
</evidence>
<name>Q01XV3_SOLUE</name>
<dbReference type="Pfam" id="PF22640">
    <property type="entry name" value="ManC_GMP_beta-helix"/>
    <property type="match status" value="1"/>
</dbReference>
<keyword evidence="5" id="KW-0547">Nucleotide-binding</keyword>
<reference evidence="10" key="1">
    <citation type="submission" date="2006-10" db="EMBL/GenBank/DDBJ databases">
        <title>Complete sequence of Solibacter usitatus Ellin6076.</title>
        <authorList>
            <consortium name="US DOE Joint Genome Institute"/>
            <person name="Copeland A."/>
            <person name="Lucas S."/>
            <person name="Lapidus A."/>
            <person name="Barry K."/>
            <person name="Detter J.C."/>
            <person name="Glavina del Rio T."/>
            <person name="Hammon N."/>
            <person name="Israni S."/>
            <person name="Dalin E."/>
            <person name="Tice H."/>
            <person name="Pitluck S."/>
            <person name="Thompson L.S."/>
            <person name="Brettin T."/>
            <person name="Bruce D."/>
            <person name="Han C."/>
            <person name="Tapia R."/>
            <person name="Gilna P."/>
            <person name="Schmutz J."/>
            <person name="Larimer F."/>
            <person name="Land M."/>
            <person name="Hauser L."/>
            <person name="Kyrpides N."/>
            <person name="Mikhailova N."/>
            <person name="Janssen P.H."/>
            <person name="Kuske C.R."/>
            <person name="Richardson P."/>
        </authorList>
    </citation>
    <scope>NUCLEOTIDE SEQUENCE</scope>
    <source>
        <strain evidence="10">Ellin6076</strain>
    </source>
</reference>
<dbReference type="GO" id="GO:0005525">
    <property type="term" value="F:GTP binding"/>
    <property type="evidence" value="ECO:0007669"/>
    <property type="project" value="UniProtKB-KW"/>
</dbReference>
<keyword evidence="3 10" id="KW-0808">Transferase</keyword>
<dbReference type="PANTHER" id="PTHR46390:SF1">
    <property type="entry name" value="MANNOSE-1-PHOSPHATE GUANYLYLTRANSFERASE"/>
    <property type="match status" value="1"/>
</dbReference>
<dbReference type="InterPro" id="IPR049577">
    <property type="entry name" value="GMPP_N"/>
</dbReference>
<keyword evidence="6" id="KW-0342">GTP-binding</keyword>
<organism evidence="10">
    <name type="scientific">Solibacter usitatus (strain Ellin6076)</name>
    <dbReference type="NCBI Taxonomy" id="234267"/>
    <lineage>
        <taxon>Bacteria</taxon>
        <taxon>Pseudomonadati</taxon>
        <taxon>Acidobacteriota</taxon>
        <taxon>Terriglobia</taxon>
        <taxon>Bryobacterales</taxon>
        <taxon>Solibacteraceae</taxon>
        <taxon>Candidatus Solibacter</taxon>
    </lineage>
</organism>
<evidence type="ECO:0000259" key="8">
    <source>
        <dbReference type="Pfam" id="PF00483"/>
    </source>
</evidence>
<dbReference type="SUPFAM" id="SSF159283">
    <property type="entry name" value="Guanosine diphospho-D-mannose pyrophosphorylase/mannose-6-phosphate isomerase linker domain"/>
    <property type="match status" value="1"/>
</dbReference>
<sequence>MNRHHYGLILAGGRGTRFWPRSRKRTAKQVLNVVGERSLIQATVDRLAPVIPPERIWILTNDHLRDIIIKQLPDVPARQILAEPMQRNTAPAIGLAAQILHQQDPEAVMGVFPSDHVIGKNPQYRAVIKSALKAAGQGHLMVVGIQPRWPETGYGYIEFPKSTAAGAGEALAVKRFHEKPVLAKAKRYVAAGNFYWNSGMFFWRTGVLLEQLRLHLPRTATVLASLPRFGGRRFAEQLKTAFPLCDNISIDYAVLEKAKGVHGIAAGDFGWNDVGSWNAVYELLERDQHGNAIALESIALDSHNNFVDARGKVVALVGVSDLIVVDTPDALLVASRDRAQQVGDIVKALEQRNRHDLL</sequence>
<dbReference type="EMBL" id="CP000473">
    <property type="protein sequence ID" value="ABJ85512.1"/>
    <property type="molecule type" value="Genomic_DNA"/>
</dbReference>
<evidence type="ECO:0000256" key="1">
    <source>
        <dbReference type="ARBA" id="ARBA00006115"/>
    </source>
</evidence>
<dbReference type="InterPro" id="IPR029044">
    <property type="entry name" value="Nucleotide-diphossugar_trans"/>
</dbReference>
<dbReference type="FunCoup" id="Q01XV3">
    <property type="interactions" value="192"/>
</dbReference>
<dbReference type="OrthoDB" id="9806359at2"/>
<dbReference type="GO" id="GO:0004475">
    <property type="term" value="F:mannose-1-phosphate guanylyltransferase (GTP) activity"/>
    <property type="evidence" value="ECO:0007669"/>
    <property type="project" value="UniProtKB-EC"/>
</dbReference>
<evidence type="ECO:0000256" key="3">
    <source>
        <dbReference type="ARBA" id="ARBA00022679"/>
    </source>
</evidence>
<dbReference type="AlphaFoldDB" id="Q01XV3"/>
<dbReference type="EC" id="2.7.7.13" evidence="2"/>
<dbReference type="STRING" id="234267.Acid_4553"/>
<dbReference type="InParanoid" id="Q01XV3"/>
<evidence type="ECO:0000259" key="9">
    <source>
        <dbReference type="Pfam" id="PF22640"/>
    </source>
</evidence>
<dbReference type="HOGENOM" id="CLU_035527_0_1_0"/>
<dbReference type="InterPro" id="IPR005835">
    <property type="entry name" value="NTP_transferase_dom"/>
</dbReference>
<feature type="domain" description="MannoseP isomerase/GMP-like beta-helix" evidence="9">
    <location>
        <begin position="296"/>
        <end position="349"/>
    </location>
</feature>
<proteinExistence type="inferred from homology"/>
<dbReference type="CDD" id="cd02509">
    <property type="entry name" value="GDP-M1P_Guanylyltransferase"/>
    <property type="match status" value="1"/>
</dbReference>
<dbReference type="GO" id="GO:0009298">
    <property type="term" value="P:GDP-mannose biosynthetic process"/>
    <property type="evidence" value="ECO:0007669"/>
    <property type="project" value="TreeGrafter"/>
</dbReference>
<dbReference type="PANTHER" id="PTHR46390">
    <property type="entry name" value="MANNOSE-1-PHOSPHATE GUANYLYLTRANSFERASE"/>
    <property type="match status" value="1"/>
</dbReference>
<keyword evidence="4 10" id="KW-0548">Nucleotidyltransferase</keyword>
<dbReference type="InterPro" id="IPR054566">
    <property type="entry name" value="ManC/GMP-like_b-helix"/>
</dbReference>
<dbReference type="InterPro" id="IPR051161">
    <property type="entry name" value="Mannose-6P_isomerase_type2"/>
</dbReference>
<dbReference type="Pfam" id="PF00483">
    <property type="entry name" value="NTP_transferase"/>
    <property type="match status" value="1"/>
</dbReference>
<dbReference type="SUPFAM" id="SSF53448">
    <property type="entry name" value="Nucleotide-diphospho-sugar transferases"/>
    <property type="match status" value="1"/>
</dbReference>
<feature type="domain" description="Nucleotidyl transferase" evidence="8">
    <location>
        <begin position="7"/>
        <end position="286"/>
    </location>
</feature>
<evidence type="ECO:0000256" key="2">
    <source>
        <dbReference type="ARBA" id="ARBA00012387"/>
    </source>
</evidence>
<gene>
    <name evidence="10" type="ordered locus">Acid_4553</name>
</gene>
<comment type="similarity">
    <text evidence="1">Belongs to the mannose-6-phosphate isomerase type 2 family.</text>
</comment>
<accession>Q01XV3</accession>
<evidence type="ECO:0000256" key="6">
    <source>
        <dbReference type="ARBA" id="ARBA00023134"/>
    </source>
</evidence>
<evidence type="ECO:0000256" key="7">
    <source>
        <dbReference type="ARBA" id="ARBA00047343"/>
    </source>
</evidence>